<feature type="active site" evidence="9">
    <location>
        <position position="319"/>
    </location>
</feature>
<dbReference type="InterPro" id="IPR029063">
    <property type="entry name" value="SAM-dependent_MTases_sf"/>
</dbReference>
<dbReference type="PANTHER" id="PTHR47790">
    <property type="entry name" value="TRNA/TMRNA (URACIL-C(5))-METHYLTRANSFERASE"/>
    <property type="match status" value="1"/>
</dbReference>
<dbReference type="GO" id="GO:0000049">
    <property type="term" value="F:tRNA binding"/>
    <property type="evidence" value="ECO:0007669"/>
    <property type="project" value="TreeGrafter"/>
</dbReference>
<reference evidence="11" key="1">
    <citation type="submission" date="2017-06" db="EMBL/GenBank/DDBJ databases">
        <authorList>
            <person name="Varghese N."/>
            <person name="Submissions S."/>
        </authorList>
    </citation>
    <scope>NUCLEOTIDE SEQUENCE [LARGE SCALE GENOMIC DNA]</scope>
    <source>
        <strain evidence="11">ANC 5114</strain>
    </source>
</reference>
<feature type="active site" description="Proton acceptor" evidence="7">
    <location>
        <position position="353"/>
    </location>
</feature>
<organism evidence="10 11">
    <name type="scientific">Acinetobacter apis</name>
    <dbReference type="NCBI Taxonomy" id="1229165"/>
    <lineage>
        <taxon>Bacteria</taxon>
        <taxon>Pseudomonadati</taxon>
        <taxon>Pseudomonadota</taxon>
        <taxon>Gammaproteobacteria</taxon>
        <taxon>Moraxellales</taxon>
        <taxon>Moraxellaceae</taxon>
        <taxon>Acinetobacter</taxon>
    </lineage>
</organism>
<dbReference type="InterPro" id="IPR030391">
    <property type="entry name" value="MeTrfase_TrmA_CS"/>
</dbReference>
<evidence type="ECO:0000256" key="4">
    <source>
        <dbReference type="ARBA" id="ARBA00022694"/>
    </source>
</evidence>
<dbReference type="AlphaFoldDB" id="A0A217EF11"/>
<keyword evidence="2 7" id="KW-0808">Transferase</keyword>
<dbReference type="GO" id="GO:0030697">
    <property type="term" value="F:tRNA (uracil(54)-C5)-methyltransferase activity, S-adenosyl methionine-dependent"/>
    <property type="evidence" value="ECO:0007669"/>
    <property type="project" value="UniProtKB-UniRule"/>
</dbReference>
<dbReference type="PROSITE" id="PS01231">
    <property type="entry name" value="TRMA_2"/>
    <property type="match status" value="1"/>
</dbReference>
<dbReference type="Gene3D" id="3.40.50.150">
    <property type="entry name" value="Vaccinia Virus protein VP39"/>
    <property type="match status" value="1"/>
</dbReference>
<dbReference type="EC" id="2.1.1.35" evidence="7"/>
<gene>
    <name evidence="7" type="primary">trmA</name>
    <name evidence="10" type="ORF">SAMN05444584_1019</name>
</gene>
<dbReference type="EMBL" id="FZLN01000001">
    <property type="protein sequence ID" value="SNQ29085.1"/>
    <property type="molecule type" value="Genomic_DNA"/>
</dbReference>
<keyword evidence="3 7" id="KW-0949">S-adenosyl-L-methionine</keyword>
<proteinExistence type="inferred from homology"/>
<comment type="catalytic activity">
    <reaction evidence="5 7">
        <text>uridine(341) in tmRNA + S-adenosyl-L-methionine = 5-methyluridine(341) in tmRNA + S-adenosyl-L-homocysteine + H(+)</text>
        <dbReference type="Rhea" id="RHEA:43612"/>
        <dbReference type="Rhea" id="RHEA-COMP:10630"/>
        <dbReference type="Rhea" id="RHEA-COMP:10631"/>
        <dbReference type="ChEBI" id="CHEBI:15378"/>
        <dbReference type="ChEBI" id="CHEBI:57856"/>
        <dbReference type="ChEBI" id="CHEBI:59789"/>
        <dbReference type="ChEBI" id="CHEBI:65315"/>
        <dbReference type="ChEBI" id="CHEBI:74447"/>
    </reaction>
</comment>
<dbReference type="GO" id="GO:0019843">
    <property type="term" value="F:rRNA binding"/>
    <property type="evidence" value="ECO:0007669"/>
    <property type="project" value="TreeGrafter"/>
</dbReference>
<dbReference type="FunFam" id="3.40.50.150:FF:000012">
    <property type="entry name" value="tRNA/tmRNA (uracil-C(5))-methyltransferase"/>
    <property type="match status" value="1"/>
</dbReference>
<name>A0A217EF11_9GAMM</name>
<evidence type="ECO:0000313" key="10">
    <source>
        <dbReference type="EMBL" id="SNQ29085.1"/>
    </source>
</evidence>
<evidence type="ECO:0000256" key="7">
    <source>
        <dbReference type="HAMAP-Rule" id="MF_01011"/>
    </source>
</evidence>
<dbReference type="HAMAP" id="MF_01011">
    <property type="entry name" value="RNA_methyltr_TrmA"/>
    <property type="match status" value="1"/>
</dbReference>
<dbReference type="CDD" id="cd02440">
    <property type="entry name" value="AdoMet_MTases"/>
    <property type="match status" value="1"/>
</dbReference>
<dbReference type="OrthoDB" id="9804590at2"/>
<evidence type="ECO:0000256" key="3">
    <source>
        <dbReference type="ARBA" id="ARBA00022691"/>
    </source>
</evidence>
<evidence type="ECO:0000256" key="2">
    <source>
        <dbReference type="ARBA" id="ARBA00022679"/>
    </source>
</evidence>
<dbReference type="GO" id="GO:0005829">
    <property type="term" value="C:cytosol"/>
    <property type="evidence" value="ECO:0007669"/>
    <property type="project" value="TreeGrafter"/>
</dbReference>
<feature type="binding site" evidence="7 8">
    <location>
        <position position="294"/>
    </location>
    <ligand>
        <name>S-adenosyl-L-methionine</name>
        <dbReference type="ChEBI" id="CHEBI:59789"/>
    </ligand>
</feature>
<evidence type="ECO:0000256" key="6">
    <source>
        <dbReference type="ARBA" id="ARBA00052788"/>
    </source>
</evidence>
<dbReference type="PROSITE" id="PS51687">
    <property type="entry name" value="SAM_MT_RNA_M5U"/>
    <property type="match status" value="1"/>
</dbReference>
<feature type="binding site" evidence="7">
    <location>
        <position position="216"/>
    </location>
    <ligand>
        <name>S-adenosyl-L-methionine</name>
        <dbReference type="ChEBI" id="CHEBI:59789"/>
    </ligand>
</feature>
<evidence type="ECO:0000256" key="9">
    <source>
        <dbReference type="PROSITE-ProRule" id="PRU10015"/>
    </source>
</evidence>
<evidence type="ECO:0000256" key="5">
    <source>
        <dbReference type="ARBA" id="ARBA00051255"/>
    </source>
</evidence>
<dbReference type="PANTHER" id="PTHR47790:SF2">
    <property type="entry name" value="TRNA_TMRNA (URACIL-C(5))-METHYLTRANSFERASE"/>
    <property type="match status" value="1"/>
</dbReference>
<keyword evidence="11" id="KW-1185">Reference proteome</keyword>
<dbReference type="InterPro" id="IPR010280">
    <property type="entry name" value="U5_MeTrfase_fam"/>
</dbReference>
<dbReference type="InterPro" id="IPR011869">
    <property type="entry name" value="TrmA_MeTrfase"/>
</dbReference>
<feature type="active site" description="Nucleophile" evidence="7 8">
    <location>
        <position position="319"/>
    </location>
</feature>
<feature type="binding site" evidence="7 8">
    <location>
        <position position="211"/>
    </location>
    <ligand>
        <name>S-adenosyl-L-methionine</name>
        <dbReference type="ChEBI" id="CHEBI:59789"/>
    </ligand>
</feature>
<dbReference type="Pfam" id="PF05958">
    <property type="entry name" value="tRNA_U5-meth_tr"/>
    <property type="match status" value="1"/>
</dbReference>
<dbReference type="RefSeq" id="WP_088823085.1">
    <property type="nucleotide sequence ID" value="NZ_FZLN01000001.1"/>
</dbReference>
<dbReference type="GO" id="GO:0030488">
    <property type="term" value="P:tRNA methylation"/>
    <property type="evidence" value="ECO:0007669"/>
    <property type="project" value="UniProtKB-UniRule"/>
</dbReference>
<dbReference type="SUPFAM" id="SSF53335">
    <property type="entry name" value="S-adenosyl-L-methionine-dependent methyltransferases"/>
    <property type="match status" value="1"/>
</dbReference>
<dbReference type="FunFam" id="2.40.50.1070:FF:000001">
    <property type="entry name" value="tRNA/tmRNA (uracil-C(5))-methyltransferase"/>
    <property type="match status" value="1"/>
</dbReference>
<dbReference type="Proteomes" id="UP000243463">
    <property type="component" value="Unassembled WGS sequence"/>
</dbReference>
<keyword evidence="4 7" id="KW-0819">tRNA processing</keyword>
<feature type="binding site" evidence="7 8">
    <location>
        <position position="232"/>
    </location>
    <ligand>
        <name>S-adenosyl-L-methionine</name>
        <dbReference type="ChEBI" id="CHEBI:59789"/>
    </ligand>
</feature>
<dbReference type="Gene3D" id="2.40.50.1070">
    <property type="match status" value="1"/>
</dbReference>
<keyword evidence="1 7" id="KW-0489">Methyltransferase</keyword>
<protein>
    <recommendedName>
        <fullName evidence="7">tRNA/tmRNA (uracil-C(5))-methyltransferase</fullName>
        <ecNumber evidence="7">2.1.1.35</ecNumber>
    </recommendedName>
    <alternativeName>
        <fullName evidence="7">tRNA (uracil(54)-C(5))-methyltransferase</fullName>
    </alternativeName>
    <alternativeName>
        <fullName evidence="7">tRNA(m5U54)-methyltransferase</fullName>
        <shortName evidence="7">RUMT</shortName>
    </alternativeName>
    <alternativeName>
        <fullName evidence="7">tmRNA (uracil(341)-C(5))-methyltransferase</fullName>
    </alternativeName>
</protein>
<evidence type="ECO:0000313" key="11">
    <source>
        <dbReference type="Proteomes" id="UP000243463"/>
    </source>
</evidence>
<dbReference type="PROSITE" id="PS01230">
    <property type="entry name" value="TRMA_1"/>
    <property type="match status" value="1"/>
</dbReference>
<sequence length="361" mass="41797">MSSAYQHQLQEKIERITTQFQAFKPPQLEVFESPEQHFRMRAEFRIWHTDDDVFYAMFERDESGKNKQVVRVDTFPIASAQINQLMPVLLDALKQDSRLHHRLFEIDFLGTLNGEMLVSLIYHRRLDETWQQLAQALAAQLNIKIIGRSRGQKLVLSDDFVIETFQVQGQTYRYKQIENGFTQPNAIICEKMLNWAARVAEDCQGDLLELYCGNGNFTLPLAKHFKRVLATELAKSSVYAAEWNIATNQINNIEIARLAAEEFTEAYRGEREFRRLQEANIDLSSYDFGTVFVDPPRAGIDDQTLALLQSFKHIIYISCNPDTLADNLNTLTQTHQIKRFALFDQFPYSHHVESAVLLEKI</sequence>
<comment type="similarity">
    <text evidence="7">Belongs to the class I-like SAM-binding methyltransferase superfamily. RNA M5U methyltransferase family. TrmA subfamily.</text>
</comment>
<dbReference type="InterPro" id="IPR030390">
    <property type="entry name" value="MeTrfase_TrmA_AS"/>
</dbReference>
<feature type="binding site" evidence="7 8">
    <location>
        <position position="183"/>
    </location>
    <ligand>
        <name>S-adenosyl-L-methionine</name>
        <dbReference type="ChEBI" id="CHEBI:59789"/>
    </ligand>
</feature>
<evidence type="ECO:0000256" key="8">
    <source>
        <dbReference type="PROSITE-ProRule" id="PRU01024"/>
    </source>
</evidence>
<dbReference type="NCBIfam" id="TIGR02143">
    <property type="entry name" value="trmA_only"/>
    <property type="match status" value="1"/>
</dbReference>
<evidence type="ECO:0000256" key="1">
    <source>
        <dbReference type="ARBA" id="ARBA00022603"/>
    </source>
</evidence>
<comment type="catalytic activity">
    <reaction evidence="6 7">
        <text>uridine(54) in tRNA + S-adenosyl-L-methionine = 5-methyluridine(54) in tRNA + S-adenosyl-L-homocysteine + H(+)</text>
        <dbReference type="Rhea" id="RHEA:42712"/>
        <dbReference type="Rhea" id="RHEA-COMP:10167"/>
        <dbReference type="Rhea" id="RHEA-COMP:10193"/>
        <dbReference type="ChEBI" id="CHEBI:15378"/>
        <dbReference type="ChEBI" id="CHEBI:57856"/>
        <dbReference type="ChEBI" id="CHEBI:59789"/>
        <dbReference type="ChEBI" id="CHEBI:65315"/>
        <dbReference type="ChEBI" id="CHEBI:74447"/>
        <dbReference type="EC" id="2.1.1.35"/>
    </reaction>
</comment>
<accession>A0A217EF11</accession>
<comment type="function">
    <text evidence="7">Dual-specificity methyltransferase that catalyzes the formation of 5-methyluridine at position 54 (m5U54) in all tRNAs, and that of position 341 (m5U341) in tmRNA (transfer-mRNA).</text>
</comment>